<feature type="region of interest" description="Disordered" evidence="1">
    <location>
        <begin position="23"/>
        <end position="75"/>
    </location>
</feature>
<dbReference type="Proteomes" id="UP001152795">
    <property type="component" value="Unassembled WGS sequence"/>
</dbReference>
<keyword evidence="3" id="KW-1185">Reference proteome</keyword>
<name>A0A6S7IFS3_PARCT</name>
<protein>
    <submittedName>
        <fullName evidence="2">Uncharacterized protein</fullName>
    </submittedName>
</protein>
<proteinExistence type="predicted"/>
<comment type="caution">
    <text evidence="2">The sequence shown here is derived from an EMBL/GenBank/DDBJ whole genome shotgun (WGS) entry which is preliminary data.</text>
</comment>
<dbReference type="AlphaFoldDB" id="A0A6S7IFS3"/>
<feature type="compositionally biased region" description="Basic and acidic residues" evidence="1">
    <location>
        <begin position="58"/>
        <end position="71"/>
    </location>
</feature>
<dbReference type="EMBL" id="CACRXK020005077">
    <property type="protein sequence ID" value="CAB4005031.1"/>
    <property type="molecule type" value="Genomic_DNA"/>
</dbReference>
<evidence type="ECO:0000313" key="3">
    <source>
        <dbReference type="Proteomes" id="UP001152795"/>
    </source>
</evidence>
<gene>
    <name evidence="2" type="ORF">PACLA_8A077930</name>
</gene>
<sequence length="96" mass="11313">MMFTTSKEEREKIKKKFKAKCPEPLNRQFPERATKQDAIENDGLRKRKIAQLFPPGEDQEKEKEKEQEHPTKKTRCCKKCKQAMKGLPRSHCPTPE</sequence>
<evidence type="ECO:0000313" key="2">
    <source>
        <dbReference type="EMBL" id="CAB4005031.1"/>
    </source>
</evidence>
<feature type="compositionally biased region" description="Basic and acidic residues" evidence="1">
    <location>
        <begin position="29"/>
        <end position="44"/>
    </location>
</feature>
<organism evidence="2 3">
    <name type="scientific">Paramuricea clavata</name>
    <name type="common">Red gorgonian</name>
    <name type="synonym">Violescent sea-whip</name>
    <dbReference type="NCBI Taxonomy" id="317549"/>
    <lineage>
        <taxon>Eukaryota</taxon>
        <taxon>Metazoa</taxon>
        <taxon>Cnidaria</taxon>
        <taxon>Anthozoa</taxon>
        <taxon>Octocorallia</taxon>
        <taxon>Malacalcyonacea</taxon>
        <taxon>Plexauridae</taxon>
        <taxon>Paramuricea</taxon>
    </lineage>
</organism>
<evidence type="ECO:0000256" key="1">
    <source>
        <dbReference type="SAM" id="MobiDB-lite"/>
    </source>
</evidence>
<accession>A0A6S7IFS3</accession>
<reference evidence="2" key="1">
    <citation type="submission" date="2020-04" db="EMBL/GenBank/DDBJ databases">
        <authorList>
            <person name="Alioto T."/>
            <person name="Alioto T."/>
            <person name="Gomez Garrido J."/>
        </authorList>
    </citation>
    <scope>NUCLEOTIDE SEQUENCE</scope>
    <source>
        <strain evidence="2">A484AB</strain>
    </source>
</reference>